<dbReference type="Proteomes" id="UP000002964">
    <property type="component" value="Unassembled WGS sequence"/>
</dbReference>
<dbReference type="PANTHER" id="PTHR30231">
    <property type="entry name" value="DNA POLYMERASE III SUBUNIT EPSILON"/>
    <property type="match status" value="1"/>
</dbReference>
<evidence type="ECO:0000256" key="4">
    <source>
        <dbReference type="ARBA" id="ARBA00023186"/>
    </source>
</evidence>
<dbReference type="Gene3D" id="3.30.420.10">
    <property type="entry name" value="Ribonuclease H-like superfamily/Ribonuclease H"/>
    <property type="match status" value="1"/>
</dbReference>
<dbReference type="InterPro" id="IPR012337">
    <property type="entry name" value="RNaseH-like_sf"/>
</dbReference>
<dbReference type="InterPro" id="IPR036397">
    <property type="entry name" value="RNaseH_sf"/>
</dbReference>
<proteinExistence type="predicted"/>
<evidence type="ECO:0000256" key="1">
    <source>
        <dbReference type="ARBA" id="ARBA00022722"/>
    </source>
</evidence>
<keyword evidence="4" id="KW-0143">Chaperone</keyword>
<gene>
    <name evidence="7" type="ORF">Thi970DRAFT_01440</name>
</gene>
<reference evidence="7 8" key="2">
    <citation type="submission" date="2011-11" db="EMBL/GenBank/DDBJ databases">
        <authorList>
            <consortium name="US DOE Joint Genome Institute"/>
            <person name="Lucas S."/>
            <person name="Han J."/>
            <person name="Lapidus A."/>
            <person name="Cheng J.-F."/>
            <person name="Goodwin L."/>
            <person name="Pitluck S."/>
            <person name="Peters L."/>
            <person name="Ovchinnikova G."/>
            <person name="Zhang X."/>
            <person name="Detter J.C."/>
            <person name="Han C."/>
            <person name="Tapia R."/>
            <person name="Land M."/>
            <person name="Hauser L."/>
            <person name="Kyrpides N."/>
            <person name="Ivanova N."/>
            <person name="Pagani I."/>
            <person name="Vogl K."/>
            <person name="Liu Z."/>
            <person name="Overmann J."/>
            <person name="Frigaard N.-U."/>
            <person name="Bryant D."/>
            <person name="Woyke T."/>
        </authorList>
    </citation>
    <scope>NUCLEOTIDE SEQUENCE [LARGE SCALE GENOMIC DNA]</scope>
    <source>
        <strain evidence="7 8">970</strain>
    </source>
</reference>
<feature type="coiled-coil region" evidence="5">
    <location>
        <begin position="310"/>
        <end position="348"/>
    </location>
</feature>
<dbReference type="GO" id="GO:0006259">
    <property type="term" value="P:DNA metabolic process"/>
    <property type="evidence" value="ECO:0007669"/>
    <property type="project" value="UniProtKB-ARBA"/>
</dbReference>
<organism evidence="7 8">
    <name type="scientific">Thiorhodovibrio frisius</name>
    <dbReference type="NCBI Taxonomy" id="631362"/>
    <lineage>
        <taxon>Bacteria</taxon>
        <taxon>Pseudomonadati</taxon>
        <taxon>Pseudomonadota</taxon>
        <taxon>Gammaproteobacteria</taxon>
        <taxon>Chromatiales</taxon>
        <taxon>Chromatiaceae</taxon>
        <taxon>Thiorhodovibrio</taxon>
    </lineage>
</organism>
<dbReference type="SUPFAM" id="SSF53098">
    <property type="entry name" value="Ribonuclease H-like"/>
    <property type="match status" value="1"/>
</dbReference>
<keyword evidence="2" id="KW-0378">Hydrolase</keyword>
<evidence type="ECO:0000313" key="8">
    <source>
        <dbReference type="Proteomes" id="UP000002964"/>
    </source>
</evidence>
<dbReference type="AlphaFoldDB" id="H8Z0E8"/>
<dbReference type="SMART" id="SM00479">
    <property type="entry name" value="EXOIII"/>
    <property type="match status" value="1"/>
</dbReference>
<dbReference type="STRING" id="631362.Thi970DRAFT_01440"/>
<protein>
    <submittedName>
        <fullName evidence="7">DNA polymerase III epsilon subunit-like 3'-5' exonuclease</fullName>
    </submittedName>
</protein>
<dbReference type="HOGENOM" id="CLU_597084_0_0_6"/>
<evidence type="ECO:0000313" key="7">
    <source>
        <dbReference type="EMBL" id="EIC21249.1"/>
    </source>
</evidence>
<keyword evidence="5" id="KW-0175">Coiled coil</keyword>
<dbReference type="eggNOG" id="COG0847">
    <property type="taxonomic scope" value="Bacteria"/>
</dbReference>
<feature type="coiled-coil region" evidence="5">
    <location>
        <begin position="428"/>
        <end position="496"/>
    </location>
</feature>
<dbReference type="EMBL" id="JH603169">
    <property type="protein sequence ID" value="EIC21249.1"/>
    <property type="molecule type" value="Genomic_DNA"/>
</dbReference>
<keyword evidence="1" id="KW-0540">Nuclease</keyword>
<dbReference type="InterPro" id="IPR013520">
    <property type="entry name" value="Ribonucl_H"/>
</dbReference>
<name>H8Z0E8_9GAMM</name>
<keyword evidence="8" id="KW-1185">Reference proteome</keyword>
<feature type="domain" description="Exonuclease" evidence="6">
    <location>
        <begin position="8"/>
        <end position="146"/>
    </location>
</feature>
<dbReference type="GO" id="GO:0003676">
    <property type="term" value="F:nucleic acid binding"/>
    <property type="evidence" value="ECO:0007669"/>
    <property type="project" value="InterPro"/>
</dbReference>
<dbReference type="CDD" id="cd06127">
    <property type="entry name" value="DEDDh"/>
    <property type="match status" value="1"/>
</dbReference>
<dbReference type="GO" id="GO:0008408">
    <property type="term" value="F:3'-5' exonuclease activity"/>
    <property type="evidence" value="ECO:0007669"/>
    <property type="project" value="TreeGrafter"/>
</dbReference>
<accession>H8Z0E8</accession>
<dbReference type="Pfam" id="PF00929">
    <property type="entry name" value="RNase_T"/>
    <property type="match status" value="1"/>
</dbReference>
<evidence type="ECO:0000256" key="2">
    <source>
        <dbReference type="ARBA" id="ARBA00022801"/>
    </source>
</evidence>
<sequence length="508" mass="57819">MRGWKPEGPAFRRLLNHGVEIPSEAARVNGYTPEILERDGEAPHDVYAAFTEYAGAHPLVAYNLEYDLEQVLRPEWQRLGIDPIGQAGFCALRLTQRLLDPVPAGNHKLQTLRQYCRLPQRGAHTALGDVETLVDLMQQVLRPLAEARGLATWEQIAVFASAPWFPSRIAFGRFKGRPFSEVIDDPELHAWLEWLSRSNNPRSAAMGRWYLNQLDADAEQRIDDSAVLEVRTDNATALTLFRNPELETLRQLIAGAWTRLAELEAEYTQEHHGVEVTQSELFQRLRAHYERRDALQLKIQFRRKFLDTLLIDGEEEAEAVESAYQDARAETEREYQDAAAEAAASQALSDEEQRELKTLFKKLARLYHPDRYASDPDKQQTYERLMQAANQARDRGDIEELREIANDPNGFLLRQGLSGLDFSGEAELAKLRQLYETLQARILDALQNLRESSGYELYQLSQRQPGLIEQVARQQADELDAEIAELDSQAIQLGEEIEGLTGASDPFR</sequence>
<reference evidence="8" key="1">
    <citation type="submission" date="2011-06" db="EMBL/GenBank/DDBJ databases">
        <authorList>
            <consortium name="US DOE Joint Genome Institute (JGI-PGF)"/>
            <person name="Lucas S."/>
            <person name="Han J."/>
            <person name="Lapidus A."/>
            <person name="Cheng J.-F."/>
            <person name="Goodwin L."/>
            <person name="Pitluck S."/>
            <person name="Peters L."/>
            <person name="Land M.L."/>
            <person name="Hauser L."/>
            <person name="Vogl K."/>
            <person name="Liu Z."/>
            <person name="Overmann J."/>
            <person name="Frigaard N.-U."/>
            <person name="Bryant D.A."/>
            <person name="Woyke T.J."/>
        </authorList>
    </citation>
    <scope>NUCLEOTIDE SEQUENCE [LARGE SCALE GENOMIC DNA]</scope>
    <source>
        <strain evidence="8">970</strain>
    </source>
</reference>
<dbReference type="InterPro" id="IPR036869">
    <property type="entry name" value="J_dom_sf"/>
</dbReference>
<evidence type="ECO:0000256" key="5">
    <source>
        <dbReference type="SAM" id="Coils"/>
    </source>
</evidence>
<keyword evidence="3 7" id="KW-0269">Exonuclease</keyword>
<evidence type="ECO:0000259" key="6">
    <source>
        <dbReference type="SMART" id="SM00479"/>
    </source>
</evidence>
<dbReference type="SUPFAM" id="SSF46565">
    <property type="entry name" value="Chaperone J-domain"/>
    <property type="match status" value="1"/>
</dbReference>
<evidence type="ECO:0000256" key="3">
    <source>
        <dbReference type="ARBA" id="ARBA00022839"/>
    </source>
</evidence>
<dbReference type="PANTHER" id="PTHR30231:SF4">
    <property type="entry name" value="PROTEIN NEN2"/>
    <property type="match status" value="1"/>
</dbReference>